<evidence type="ECO:0000313" key="2">
    <source>
        <dbReference type="EMBL" id="PCG73045.1"/>
    </source>
</evidence>
<dbReference type="InterPro" id="IPR004875">
    <property type="entry name" value="DDE_SF_endonuclease_dom"/>
</dbReference>
<proteinExistence type="predicted"/>
<comment type="caution">
    <text evidence="2">The sequence shown here is derived from an EMBL/GenBank/DDBJ whole genome shotgun (WGS) entry which is preliminary data.</text>
</comment>
<dbReference type="GO" id="GO:0005634">
    <property type="term" value="C:nucleus"/>
    <property type="evidence" value="ECO:0007669"/>
    <property type="project" value="TreeGrafter"/>
</dbReference>
<feature type="domain" description="DDE-1" evidence="1">
    <location>
        <begin position="193"/>
        <end position="322"/>
    </location>
</feature>
<dbReference type="PANTHER" id="PTHR19303">
    <property type="entry name" value="TRANSPOSON"/>
    <property type="match status" value="1"/>
</dbReference>
<reference evidence="2" key="1">
    <citation type="submission" date="2017-09" db="EMBL/GenBank/DDBJ databases">
        <title>Contemporary evolution of a Lepidopteran species, Heliothis virescens, in response to modern agricultural practices.</title>
        <authorList>
            <person name="Fritz M.L."/>
            <person name="Deyonke A.M."/>
            <person name="Papanicolaou A."/>
            <person name="Micinski S."/>
            <person name="Westbrook J."/>
            <person name="Gould F."/>
        </authorList>
    </citation>
    <scope>NUCLEOTIDE SEQUENCE [LARGE SCALE GENOMIC DNA]</scope>
    <source>
        <strain evidence="2">HvINT-</strain>
        <tissue evidence="2">Whole body</tissue>
    </source>
</reference>
<dbReference type="GO" id="GO:0003677">
    <property type="term" value="F:DNA binding"/>
    <property type="evidence" value="ECO:0007669"/>
    <property type="project" value="TreeGrafter"/>
</dbReference>
<protein>
    <recommendedName>
        <fullName evidence="1">DDE-1 domain-containing protein</fullName>
    </recommendedName>
</protein>
<organism evidence="2">
    <name type="scientific">Heliothis virescens</name>
    <name type="common">Tobacco budworm moth</name>
    <dbReference type="NCBI Taxonomy" id="7102"/>
    <lineage>
        <taxon>Eukaryota</taxon>
        <taxon>Metazoa</taxon>
        <taxon>Ecdysozoa</taxon>
        <taxon>Arthropoda</taxon>
        <taxon>Hexapoda</taxon>
        <taxon>Insecta</taxon>
        <taxon>Pterygota</taxon>
        <taxon>Neoptera</taxon>
        <taxon>Endopterygota</taxon>
        <taxon>Lepidoptera</taxon>
        <taxon>Glossata</taxon>
        <taxon>Ditrysia</taxon>
        <taxon>Noctuoidea</taxon>
        <taxon>Noctuidae</taxon>
        <taxon>Heliothinae</taxon>
        <taxon>Heliothis</taxon>
    </lineage>
</organism>
<dbReference type="AlphaFoldDB" id="A0A2A4JLU0"/>
<dbReference type="STRING" id="7102.A0A2A4JLU0"/>
<evidence type="ECO:0000259" key="1">
    <source>
        <dbReference type="Pfam" id="PF03184"/>
    </source>
</evidence>
<dbReference type="PANTHER" id="PTHR19303:SF74">
    <property type="entry name" value="POGO TRANSPOSABLE ELEMENT WITH KRAB DOMAIN"/>
    <property type="match status" value="1"/>
</dbReference>
<gene>
    <name evidence="2" type="ORF">B5V51_200</name>
</gene>
<accession>A0A2A4JLU0</accession>
<name>A0A2A4JLU0_HELVI</name>
<sequence>MKKAMQEVTEQKQAVKTTATKYGIPRATLQRHLKSGSSKKKLGRFTAIFSEEQEKELLDYVFEMDSVFYGLTKEEFLLLVFQYAEKNRIPHPFKGGTAGTDWYKGFIRKHPDLTLRKPEPTSIARARGFNKPQVYRFFDLLEEQTQKHGIDATRLYNMDETGVQTSSNKPPRILTKVGKRQVGLIASSERGRTTTVICCCNAAGSFIPPFMIFARKKMNSRLLDGAAPGTQGTCTDNGWVNGPAFLEWLRFFIETVRPTSDKKVILVLDNHESHKYLPALEYACAHNVIFISLAPHTTHRMQPLDYCVYGPLKIYFEQALASFQKAHVGRIINQSDVAGLFSSAYMKAATAQNAIKGFKTTGIYPTDRYIFDESDFEPATVTEKPLNQEIDQLEETQPA</sequence>
<dbReference type="InterPro" id="IPR050863">
    <property type="entry name" value="CenT-Element_Derived"/>
</dbReference>
<dbReference type="Pfam" id="PF03184">
    <property type="entry name" value="DDE_1"/>
    <property type="match status" value="1"/>
</dbReference>
<dbReference type="EMBL" id="NWSH01001026">
    <property type="protein sequence ID" value="PCG73045.1"/>
    <property type="molecule type" value="Genomic_DNA"/>
</dbReference>